<keyword evidence="1" id="KW-0472">Membrane</keyword>
<protein>
    <submittedName>
        <fullName evidence="2">Uncharacterized protein</fullName>
    </submittedName>
</protein>
<organism evidence="2 3">
    <name type="scientific">Linum tenue</name>
    <dbReference type="NCBI Taxonomy" id="586396"/>
    <lineage>
        <taxon>Eukaryota</taxon>
        <taxon>Viridiplantae</taxon>
        <taxon>Streptophyta</taxon>
        <taxon>Embryophyta</taxon>
        <taxon>Tracheophyta</taxon>
        <taxon>Spermatophyta</taxon>
        <taxon>Magnoliopsida</taxon>
        <taxon>eudicotyledons</taxon>
        <taxon>Gunneridae</taxon>
        <taxon>Pentapetalae</taxon>
        <taxon>rosids</taxon>
        <taxon>fabids</taxon>
        <taxon>Malpighiales</taxon>
        <taxon>Linaceae</taxon>
        <taxon>Linum</taxon>
    </lineage>
</organism>
<dbReference type="EMBL" id="CAMGYJ010000008">
    <property type="protein sequence ID" value="CAI0459688.1"/>
    <property type="molecule type" value="Genomic_DNA"/>
</dbReference>
<keyword evidence="1" id="KW-1133">Transmembrane helix</keyword>
<accession>A0AAV0NM01</accession>
<dbReference type="Proteomes" id="UP001154282">
    <property type="component" value="Unassembled WGS sequence"/>
</dbReference>
<dbReference type="PROSITE" id="PS51257">
    <property type="entry name" value="PROKAR_LIPOPROTEIN"/>
    <property type="match status" value="1"/>
</dbReference>
<name>A0AAV0NM01_9ROSI</name>
<keyword evidence="3" id="KW-1185">Reference proteome</keyword>
<reference evidence="2" key="1">
    <citation type="submission" date="2022-08" db="EMBL/GenBank/DDBJ databases">
        <authorList>
            <person name="Gutierrez-Valencia J."/>
        </authorList>
    </citation>
    <scope>NUCLEOTIDE SEQUENCE</scope>
</reference>
<comment type="caution">
    <text evidence="2">The sequence shown here is derived from an EMBL/GenBank/DDBJ whole genome shotgun (WGS) entry which is preliminary data.</text>
</comment>
<dbReference type="AlphaFoldDB" id="A0AAV0NM01"/>
<evidence type="ECO:0000256" key="1">
    <source>
        <dbReference type="SAM" id="Phobius"/>
    </source>
</evidence>
<sequence length="47" mass="5287">MKNNTRKLISDTICPNSCAISGHYALFCWSISCILKAISFTFILFLT</sequence>
<keyword evidence="1" id="KW-0812">Transmembrane</keyword>
<gene>
    <name evidence="2" type="ORF">LITE_LOCUS34127</name>
</gene>
<proteinExistence type="predicted"/>
<evidence type="ECO:0000313" key="3">
    <source>
        <dbReference type="Proteomes" id="UP001154282"/>
    </source>
</evidence>
<feature type="transmembrane region" description="Helical" evidence="1">
    <location>
        <begin position="24"/>
        <end position="46"/>
    </location>
</feature>
<evidence type="ECO:0000313" key="2">
    <source>
        <dbReference type="EMBL" id="CAI0459688.1"/>
    </source>
</evidence>